<evidence type="ECO:0000313" key="3">
    <source>
        <dbReference type="Proteomes" id="UP001460270"/>
    </source>
</evidence>
<keyword evidence="3" id="KW-1185">Reference proteome</keyword>
<proteinExistence type="predicted"/>
<evidence type="ECO:0000313" key="2">
    <source>
        <dbReference type="EMBL" id="KAK7915375.1"/>
    </source>
</evidence>
<feature type="compositionally biased region" description="Gly residues" evidence="1">
    <location>
        <begin position="157"/>
        <end position="171"/>
    </location>
</feature>
<sequence>MSTPMATSCCPASTPGPSKPRPQGKSSLVLLVSEMKRVFEKDTPLYSRPLPTPQAPPLQMDTSPSPHPGPRPLNLKVEKRQRRRPTVTPRQTLWISSECLICHCTHPEGLTAANHSSDRNVRLWWDVRSSSSQAPDVPPAAAEPEGGPGAEPWRRGAGPGRRGAGLQRRGGGATALRLLEAVRLNDDLSSAQRFLNHQCPVCQEQVSFSKVTPNSPNSYYPNSSLLSPIQRLR</sequence>
<dbReference type="EMBL" id="JBBPFD010000008">
    <property type="protein sequence ID" value="KAK7915375.1"/>
    <property type="molecule type" value="Genomic_DNA"/>
</dbReference>
<feature type="region of interest" description="Disordered" evidence="1">
    <location>
        <begin position="1"/>
        <end position="27"/>
    </location>
</feature>
<feature type="region of interest" description="Disordered" evidence="1">
    <location>
        <begin position="41"/>
        <end position="89"/>
    </location>
</feature>
<dbReference type="AlphaFoldDB" id="A0AAW0P342"/>
<evidence type="ECO:0000256" key="1">
    <source>
        <dbReference type="SAM" id="MobiDB-lite"/>
    </source>
</evidence>
<organism evidence="2 3">
    <name type="scientific">Mugilogobius chulae</name>
    <name type="common">yellowstripe goby</name>
    <dbReference type="NCBI Taxonomy" id="88201"/>
    <lineage>
        <taxon>Eukaryota</taxon>
        <taxon>Metazoa</taxon>
        <taxon>Chordata</taxon>
        <taxon>Craniata</taxon>
        <taxon>Vertebrata</taxon>
        <taxon>Euteleostomi</taxon>
        <taxon>Actinopterygii</taxon>
        <taxon>Neopterygii</taxon>
        <taxon>Teleostei</taxon>
        <taxon>Neoteleostei</taxon>
        <taxon>Acanthomorphata</taxon>
        <taxon>Gobiaria</taxon>
        <taxon>Gobiiformes</taxon>
        <taxon>Gobioidei</taxon>
        <taxon>Gobiidae</taxon>
        <taxon>Gobionellinae</taxon>
        <taxon>Mugilogobius</taxon>
    </lineage>
</organism>
<accession>A0AAW0P342</accession>
<reference evidence="3" key="1">
    <citation type="submission" date="2024-04" db="EMBL/GenBank/DDBJ databases">
        <title>Salinicola lusitanus LLJ914,a marine bacterium isolated from the Okinawa Trough.</title>
        <authorList>
            <person name="Li J."/>
        </authorList>
    </citation>
    <scope>NUCLEOTIDE SEQUENCE [LARGE SCALE GENOMIC DNA]</scope>
</reference>
<dbReference type="Proteomes" id="UP001460270">
    <property type="component" value="Unassembled WGS sequence"/>
</dbReference>
<feature type="compositionally biased region" description="Low complexity" evidence="1">
    <location>
        <begin position="213"/>
        <end position="233"/>
    </location>
</feature>
<comment type="caution">
    <text evidence="2">The sequence shown here is derived from an EMBL/GenBank/DDBJ whole genome shotgun (WGS) entry which is preliminary data.</text>
</comment>
<protein>
    <submittedName>
        <fullName evidence="2">Uncharacterized protein</fullName>
    </submittedName>
</protein>
<name>A0AAW0P342_9GOBI</name>
<feature type="region of interest" description="Disordered" evidence="1">
    <location>
        <begin position="131"/>
        <end position="171"/>
    </location>
</feature>
<feature type="region of interest" description="Disordered" evidence="1">
    <location>
        <begin position="210"/>
        <end position="233"/>
    </location>
</feature>
<gene>
    <name evidence="2" type="ORF">WMY93_011136</name>
</gene>